<feature type="compositionally biased region" description="Basic and acidic residues" evidence="1">
    <location>
        <begin position="35"/>
        <end position="47"/>
    </location>
</feature>
<evidence type="ECO:0000256" key="1">
    <source>
        <dbReference type="SAM" id="MobiDB-lite"/>
    </source>
</evidence>
<gene>
    <name evidence="2" type="ORF">AKJ09_10742</name>
</gene>
<evidence type="ECO:0000313" key="2">
    <source>
        <dbReference type="EMBL" id="AKV04079.1"/>
    </source>
</evidence>
<feature type="region of interest" description="Disordered" evidence="1">
    <location>
        <begin position="1"/>
        <end position="47"/>
    </location>
</feature>
<protein>
    <submittedName>
        <fullName evidence="2">Uncharacterized protein</fullName>
    </submittedName>
</protein>
<organism evidence="2 3">
    <name type="scientific">Labilithrix luteola</name>
    <dbReference type="NCBI Taxonomy" id="1391654"/>
    <lineage>
        <taxon>Bacteria</taxon>
        <taxon>Pseudomonadati</taxon>
        <taxon>Myxococcota</taxon>
        <taxon>Polyangia</taxon>
        <taxon>Polyangiales</taxon>
        <taxon>Labilitrichaceae</taxon>
        <taxon>Labilithrix</taxon>
    </lineage>
</organism>
<keyword evidence="3" id="KW-1185">Reference proteome</keyword>
<proteinExistence type="predicted"/>
<dbReference type="KEGG" id="llu:AKJ09_10742"/>
<sequence length="47" mass="5031">MQARCSTRAVQPVSARRTTDVGVSGIGRENSADSNQRDDDRTNGSAH</sequence>
<dbReference type="EMBL" id="CP012333">
    <property type="protein sequence ID" value="AKV04079.1"/>
    <property type="molecule type" value="Genomic_DNA"/>
</dbReference>
<name>A0A0K1QE90_9BACT</name>
<accession>A0A0K1QE90</accession>
<dbReference type="Proteomes" id="UP000064967">
    <property type="component" value="Chromosome"/>
</dbReference>
<dbReference type="AlphaFoldDB" id="A0A0K1QE90"/>
<evidence type="ECO:0000313" key="3">
    <source>
        <dbReference type="Proteomes" id="UP000064967"/>
    </source>
</evidence>
<reference evidence="2 3" key="1">
    <citation type="submission" date="2015-08" db="EMBL/GenBank/DDBJ databases">
        <authorList>
            <person name="Babu N.S."/>
            <person name="Beckwith C.J."/>
            <person name="Beseler K.G."/>
            <person name="Brison A."/>
            <person name="Carone J.V."/>
            <person name="Caskin T.P."/>
            <person name="Diamond M."/>
            <person name="Durham M.E."/>
            <person name="Foxe J.M."/>
            <person name="Go M."/>
            <person name="Henderson B.A."/>
            <person name="Jones I.B."/>
            <person name="McGettigan J.A."/>
            <person name="Micheletti S.J."/>
            <person name="Nasrallah M.E."/>
            <person name="Ortiz D."/>
            <person name="Piller C.R."/>
            <person name="Privatt S.R."/>
            <person name="Schneider S.L."/>
            <person name="Sharp S."/>
            <person name="Smith T.C."/>
            <person name="Stanton J.D."/>
            <person name="Ullery H.E."/>
            <person name="Wilson R.J."/>
            <person name="Serrano M.G."/>
            <person name="Buck G."/>
            <person name="Lee V."/>
            <person name="Wang Y."/>
            <person name="Carvalho R."/>
            <person name="Voegtly L."/>
            <person name="Shi R."/>
            <person name="Duckworth R."/>
            <person name="Johnson A."/>
            <person name="Loviza R."/>
            <person name="Walstead R."/>
            <person name="Shah Z."/>
            <person name="Kiflezghi M."/>
            <person name="Wade K."/>
            <person name="Ball S.L."/>
            <person name="Bradley K.W."/>
            <person name="Asai D.J."/>
            <person name="Bowman C.A."/>
            <person name="Russell D.A."/>
            <person name="Pope W.H."/>
            <person name="Jacobs-Sera D."/>
            <person name="Hendrix R.W."/>
            <person name="Hatfull G.F."/>
        </authorList>
    </citation>
    <scope>NUCLEOTIDE SEQUENCE [LARGE SCALE GENOMIC DNA]</scope>
    <source>
        <strain evidence="2 3">DSM 27648</strain>
    </source>
</reference>